<accession>A0A9D5JXD2</accession>
<dbReference type="SMART" id="SM01259">
    <property type="entry name" value="LAB_N"/>
    <property type="match status" value="1"/>
</dbReference>
<feature type="transmembrane region" description="Helical" evidence="1">
    <location>
        <begin position="60"/>
        <end position="80"/>
    </location>
</feature>
<feature type="transmembrane region" description="Helical" evidence="1">
    <location>
        <begin position="36"/>
        <end position="54"/>
    </location>
</feature>
<dbReference type="GO" id="GO:0008915">
    <property type="term" value="F:lipid-A-disaccharide synthase activity"/>
    <property type="evidence" value="ECO:0007669"/>
    <property type="project" value="InterPro"/>
</dbReference>
<dbReference type="AlphaFoldDB" id="A0A9D5JXD2"/>
<gene>
    <name evidence="3" type="ORF">GF339_15010</name>
</gene>
<evidence type="ECO:0000259" key="2">
    <source>
        <dbReference type="SMART" id="SM01259"/>
    </source>
</evidence>
<dbReference type="InterPro" id="IPR011499">
    <property type="entry name" value="Lipid_A_biosynth_N"/>
</dbReference>
<keyword evidence="1" id="KW-0812">Transmembrane</keyword>
<reference evidence="3" key="1">
    <citation type="submission" date="2019-11" db="EMBL/GenBank/DDBJ databases">
        <title>Microbial mats filling the niche in hypersaline microbial mats.</title>
        <authorList>
            <person name="Wong H.L."/>
            <person name="Macleod F.I."/>
            <person name="White R.A. III"/>
            <person name="Burns B.P."/>
        </authorList>
    </citation>
    <scope>NUCLEOTIDE SEQUENCE</scope>
    <source>
        <strain evidence="3">Rbin_158</strain>
    </source>
</reference>
<comment type="caution">
    <text evidence="3">The sequence shown here is derived from an EMBL/GenBank/DDBJ whole genome shotgun (WGS) entry which is preliminary data.</text>
</comment>
<keyword evidence="1" id="KW-0472">Membrane</keyword>
<dbReference type="Gene3D" id="1.20.1280.290">
    <property type="match status" value="1"/>
</dbReference>
<feature type="transmembrane region" description="Helical" evidence="1">
    <location>
        <begin position="6"/>
        <end position="24"/>
    </location>
</feature>
<proteinExistence type="predicted"/>
<dbReference type="GO" id="GO:0009245">
    <property type="term" value="P:lipid A biosynthetic process"/>
    <property type="evidence" value="ECO:0007669"/>
    <property type="project" value="InterPro"/>
</dbReference>
<evidence type="ECO:0000313" key="4">
    <source>
        <dbReference type="Proteomes" id="UP000649604"/>
    </source>
</evidence>
<organism evidence="3 4">
    <name type="scientific">candidate division KSB3 bacterium</name>
    <dbReference type="NCBI Taxonomy" id="2044937"/>
    <lineage>
        <taxon>Bacteria</taxon>
        <taxon>candidate division KSB3</taxon>
    </lineage>
</organism>
<sequence length="98" mass="11366">MDTWIIIGFLAQGMFFGRFFIQWIVSEYRGESTVPLAFWIFSVLGGSLLLIYAIHRRDPVFIFGQAGGLIIYTRNLMLIYRKKRLQKVSQNCEDGAVR</sequence>
<dbReference type="GO" id="GO:0016020">
    <property type="term" value="C:membrane"/>
    <property type="evidence" value="ECO:0007669"/>
    <property type="project" value="GOC"/>
</dbReference>
<dbReference type="Pfam" id="PF07578">
    <property type="entry name" value="LAB_N"/>
    <property type="match status" value="1"/>
</dbReference>
<evidence type="ECO:0000256" key="1">
    <source>
        <dbReference type="SAM" id="Phobius"/>
    </source>
</evidence>
<evidence type="ECO:0000313" key="3">
    <source>
        <dbReference type="EMBL" id="MBD3325894.1"/>
    </source>
</evidence>
<dbReference type="Proteomes" id="UP000649604">
    <property type="component" value="Unassembled WGS sequence"/>
</dbReference>
<name>A0A9D5JXD2_9BACT</name>
<keyword evidence="1" id="KW-1133">Transmembrane helix</keyword>
<protein>
    <submittedName>
        <fullName evidence="3">Lipid A biosynthesis protein</fullName>
    </submittedName>
</protein>
<dbReference type="EMBL" id="WJJP01000491">
    <property type="protein sequence ID" value="MBD3325894.1"/>
    <property type="molecule type" value="Genomic_DNA"/>
</dbReference>
<feature type="domain" description="Lipid A biosynthesis N-terminal" evidence="2">
    <location>
        <begin position="7"/>
        <end position="78"/>
    </location>
</feature>